<reference evidence="1 2" key="1">
    <citation type="submission" date="2019-03" db="EMBL/GenBank/DDBJ databases">
        <title>Genomic Encyclopedia of Type Strains, Phase IV (KMG-IV): sequencing the most valuable type-strain genomes for metagenomic binning, comparative biology and taxonomic classification.</title>
        <authorList>
            <person name="Goeker M."/>
        </authorList>
    </citation>
    <scope>NUCLEOTIDE SEQUENCE [LARGE SCALE GENOMIC DNA]</scope>
    <source>
        <strain evidence="1 2">DSM 28559</strain>
    </source>
</reference>
<accession>A0A4R2LA46</accession>
<name>A0A4R2LA46_9FIRM</name>
<evidence type="ECO:0000313" key="2">
    <source>
        <dbReference type="Proteomes" id="UP000295711"/>
    </source>
</evidence>
<protein>
    <submittedName>
        <fullName evidence="1">Uncharacterized protein</fullName>
    </submittedName>
</protein>
<organism evidence="1 2">
    <name type="scientific">Frisingicoccus caecimuris</name>
    <dbReference type="NCBI Taxonomy" id="1796636"/>
    <lineage>
        <taxon>Bacteria</taxon>
        <taxon>Bacillati</taxon>
        <taxon>Bacillota</taxon>
        <taxon>Clostridia</taxon>
        <taxon>Lachnospirales</taxon>
        <taxon>Lachnospiraceae</taxon>
        <taxon>Frisingicoccus</taxon>
    </lineage>
</organism>
<proteinExistence type="predicted"/>
<keyword evidence="2" id="KW-1185">Reference proteome</keyword>
<comment type="caution">
    <text evidence="1">The sequence shown here is derived from an EMBL/GenBank/DDBJ whole genome shotgun (WGS) entry which is preliminary data.</text>
</comment>
<dbReference type="AlphaFoldDB" id="A0A4R2LA46"/>
<sequence length="311" mass="36282">MTKDSEELTNARKDELDEYLKRNYPENYISGEQDCNLLLWGKNGTEPKMFSLNIGVEYSPLEGLKGKTIGDIMNQKYQSNSSFKRLMKYGEEISSKSHMPFVIIVYPSLRETYGGKWADTERVYNRKQVLFYWFDISKKVNGKIEHEILKGEQLRKRIYSALEVCFNDEGTGKDENSHLSDYFHFWSRQTLSRNITKLDIDGIIINNLGNKGVLVEIKRSSKPPIPDWKPKYDKANYKLESNYAKRILSYFWLLHHESRPCDDDEIISFYNIVDVDEAQSVDFIISNETILKMSVAGNQSLKEKISKFIDE</sequence>
<dbReference type="Proteomes" id="UP000295711">
    <property type="component" value="Unassembled WGS sequence"/>
</dbReference>
<dbReference type="RefSeq" id="WP_132092284.1">
    <property type="nucleotide sequence ID" value="NZ_JANKAQ010000010.1"/>
</dbReference>
<dbReference type="EMBL" id="SLXA01000009">
    <property type="protein sequence ID" value="TCO84139.1"/>
    <property type="molecule type" value="Genomic_DNA"/>
</dbReference>
<evidence type="ECO:0000313" key="1">
    <source>
        <dbReference type="EMBL" id="TCO84139.1"/>
    </source>
</evidence>
<gene>
    <name evidence="1" type="ORF">EV212_10931</name>
</gene>